<evidence type="ECO:0000313" key="1">
    <source>
        <dbReference type="EMBL" id="KKN52869.1"/>
    </source>
</evidence>
<dbReference type="AlphaFoldDB" id="A0A0F9RDC3"/>
<organism evidence="1">
    <name type="scientific">marine sediment metagenome</name>
    <dbReference type="NCBI Taxonomy" id="412755"/>
    <lineage>
        <taxon>unclassified sequences</taxon>
        <taxon>metagenomes</taxon>
        <taxon>ecological metagenomes</taxon>
    </lineage>
</organism>
<reference evidence="1" key="1">
    <citation type="journal article" date="2015" name="Nature">
        <title>Complex archaea that bridge the gap between prokaryotes and eukaryotes.</title>
        <authorList>
            <person name="Spang A."/>
            <person name="Saw J.H."/>
            <person name="Jorgensen S.L."/>
            <person name="Zaremba-Niedzwiedzka K."/>
            <person name="Martijn J."/>
            <person name="Lind A.E."/>
            <person name="van Eijk R."/>
            <person name="Schleper C."/>
            <person name="Guy L."/>
            <person name="Ettema T.J."/>
        </authorList>
    </citation>
    <scope>NUCLEOTIDE SEQUENCE</scope>
</reference>
<comment type="caution">
    <text evidence="1">The sequence shown here is derived from an EMBL/GenBank/DDBJ whole genome shotgun (WGS) entry which is preliminary data.</text>
</comment>
<name>A0A0F9RDC3_9ZZZZ</name>
<sequence>MIKSIILLLLVFLTVACQPQAATYIKNPIKPITPAPLKADIAVNGYTSTLKDIDIKFLGKEVPYTYSESKIANSRGYNWWISKHFALKSDLPEEKVRLYLELLEMSYPHYVALFGMEPPNIERQRIAVVYGSSRSRVREAMLDDGFLRGVHKTAGGETMYYNRAGYNFPSHREHHQRYIVIHETMHAFHMALNGHSTWAPNWITEGLADSVAHHVYDPNLKQLTVMVFDRAPMNYIEMGLKQYYSENKPTIEQINDDPALKRGLNFFIIHYLLSSPERAQFFAYFLKQLRLANPHSESTLSTANSLLKHTFKDWQAIEQGFADFVQNIKPSFHIVSGPWEQDGASYWLRNTDSTDLSRLDINPPRKQTHPVMDFPGPLSNQIINISNKNQVAVLIGFEQSQIRRSEVGVALQAKRSKHNQLYRQRFIGKEQINDDQLLEFIIVDGERLHINGQNINKFSSLQLGLTPEIREALIKNKSIAILLSLEEAHIKITLTALNNKLIEQQIILPIARDILTTLNTKKISLLSRNNNHLLTPYLYPANSFSNTQPSVAQIPNPWVFKNYNLLSRLFRTCQIHVFKLTNCELELSKLMAKLTDKKHHTTINSELNLKLNDYMKRLGDIGFRALSGIDSSIYFNKSDAFLRVYNPTDFELKISANIQFLDTKGNVIAKQKISNALKPGTHNLDLTKVQGAKSLKVDQKLQWQSLSYQSHFRESLMPFNGVGMKYKYTKNNKNIGVFSVTLTGPYSGKTDGTLTLSAISDLKPLVIKELKQKVKIEPYESRTYHFELANNSELTRANITAYLDVDGEKIRLVKNVNLTK</sequence>
<accession>A0A0F9RDC3</accession>
<proteinExistence type="predicted"/>
<protein>
    <submittedName>
        <fullName evidence="1">Uncharacterized protein</fullName>
    </submittedName>
</protein>
<dbReference type="EMBL" id="LAZR01001000">
    <property type="protein sequence ID" value="KKN52869.1"/>
    <property type="molecule type" value="Genomic_DNA"/>
</dbReference>
<gene>
    <name evidence="1" type="ORF">LCGC14_0608050</name>
</gene>
<dbReference type="PROSITE" id="PS51257">
    <property type="entry name" value="PROKAR_LIPOPROTEIN"/>
    <property type="match status" value="1"/>
</dbReference>